<dbReference type="EMBL" id="JAVREN010000064">
    <property type="protein sequence ID" value="MDT0310299.1"/>
    <property type="molecule type" value="Genomic_DNA"/>
</dbReference>
<gene>
    <name evidence="2" type="ORF">RM780_25605</name>
</gene>
<evidence type="ECO:0000256" key="1">
    <source>
        <dbReference type="SAM" id="MobiDB-lite"/>
    </source>
</evidence>
<dbReference type="Proteomes" id="UP001183388">
    <property type="component" value="Unassembled WGS sequence"/>
</dbReference>
<name>A0ABU2LFE8_9ACTN</name>
<sequence>MQEPSRQLDYTPTTKSIDRARSEARDLSSYLLDSTGIEGEISEPGPGVSVCEADPNDVSLYTMRHPWTIYGVAVEVLERGRDNLREQLLQDGWEILVDEEMNNQDRTPRLLFESRETEYALDVRLTHREGNRPQLVITAQSACFRTPEGETREGEY</sequence>
<organism evidence="2 3">
    <name type="scientific">Streptomyces boetiae</name>
    <dbReference type="NCBI Taxonomy" id="3075541"/>
    <lineage>
        <taxon>Bacteria</taxon>
        <taxon>Bacillati</taxon>
        <taxon>Actinomycetota</taxon>
        <taxon>Actinomycetes</taxon>
        <taxon>Kitasatosporales</taxon>
        <taxon>Streptomycetaceae</taxon>
        <taxon>Streptomyces</taxon>
    </lineage>
</organism>
<evidence type="ECO:0000313" key="3">
    <source>
        <dbReference type="Proteomes" id="UP001183388"/>
    </source>
</evidence>
<keyword evidence="3" id="KW-1185">Reference proteome</keyword>
<feature type="region of interest" description="Disordered" evidence="1">
    <location>
        <begin position="1"/>
        <end position="22"/>
    </location>
</feature>
<feature type="compositionally biased region" description="Polar residues" evidence="1">
    <location>
        <begin position="1"/>
        <end position="15"/>
    </location>
</feature>
<dbReference type="RefSeq" id="WP_311633270.1">
    <property type="nucleotide sequence ID" value="NZ_JAVREN010000064.1"/>
</dbReference>
<comment type="caution">
    <text evidence="2">The sequence shown here is derived from an EMBL/GenBank/DDBJ whole genome shotgun (WGS) entry which is preliminary data.</text>
</comment>
<evidence type="ECO:0000313" key="2">
    <source>
        <dbReference type="EMBL" id="MDT0310299.1"/>
    </source>
</evidence>
<reference evidence="3" key="1">
    <citation type="submission" date="2023-07" db="EMBL/GenBank/DDBJ databases">
        <title>30 novel species of actinomycetes from the DSMZ collection.</title>
        <authorList>
            <person name="Nouioui I."/>
        </authorList>
    </citation>
    <scope>NUCLEOTIDE SEQUENCE [LARGE SCALE GENOMIC DNA]</scope>
    <source>
        <strain evidence="3">DSM 44917</strain>
    </source>
</reference>
<protein>
    <submittedName>
        <fullName evidence="2">Uncharacterized protein</fullName>
    </submittedName>
</protein>
<accession>A0ABU2LFE8</accession>
<proteinExistence type="predicted"/>